<name>A0ABY6NYX8_9NOCA</name>
<accession>A0ABY6NYX8</accession>
<evidence type="ECO:0000313" key="3">
    <source>
        <dbReference type="Proteomes" id="UP001164965"/>
    </source>
</evidence>
<dbReference type="InterPro" id="IPR051049">
    <property type="entry name" value="Dienelactone_hydrolase-like"/>
</dbReference>
<dbReference type="EMBL" id="CP110615">
    <property type="protein sequence ID" value="UZJ24575.1"/>
    <property type="molecule type" value="Genomic_DNA"/>
</dbReference>
<organism evidence="2 3">
    <name type="scientific">Rhodococcus antarcticus</name>
    <dbReference type="NCBI Taxonomy" id="2987751"/>
    <lineage>
        <taxon>Bacteria</taxon>
        <taxon>Bacillati</taxon>
        <taxon>Actinomycetota</taxon>
        <taxon>Actinomycetes</taxon>
        <taxon>Mycobacteriales</taxon>
        <taxon>Nocardiaceae</taxon>
        <taxon>Rhodococcus</taxon>
    </lineage>
</organism>
<dbReference type="GO" id="GO:0016787">
    <property type="term" value="F:hydrolase activity"/>
    <property type="evidence" value="ECO:0007669"/>
    <property type="project" value="UniProtKB-KW"/>
</dbReference>
<sequence>MSTTTVDVATPDGTADALLVTPDGDGPHPAVLLYMDAFGVRPRLQQMAERIAAQGYVVLVPNVFHRAGRAPVVDLEDLMKPENRPSMMATLGPLMQALTPERAVADAGAYLDFLAAHPAVADGPVGTTGYCMGGALALRTAAAHPGRVAAAASFHGGNLATEAPDSPHLGAATTTAEVYVAHADADGSAPPEQQERLEAALTDAGVLHRTELYEGTTHGFTMADTAAYSAEAEERHWTELLALCARNL</sequence>
<dbReference type="PANTHER" id="PTHR46623:SF10">
    <property type="entry name" value="CARBOXYMETHYLENEBUTENOLIDASE HOMOLOG"/>
    <property type="match status" value="1"/>
</dbReference>
<feature type="domain" description="Dienelactone hydrolase" evidence="1">
    <location>
        <begin position="16"/>
        <end position="243"/>
    </location>
</feature>
<evidence type="ECO:0000259" key="1">
    <source>
        <dbReference type="Pfam" id="PF01738"/>
    </source>
</evidence>
<dbReference type="Gene3D" id="3.40.50.1820">
    <property type="entry name" value="alpha/beta hydrolase"/>
    <property type="match status" value="1"/>
</dbReference>
<dbReference type="PANTHER" id="PTHR46623">
    <property type="entry name" value="CARBOXYMETHYLENEBUTENOLIDASE-RELATED"/>
    <property type="match status" value="1"/>
</dbReference>
<dbReference type="Proteomes" id="UP001164965">
    <property type="component" value="Chromosome"/>
</dbReference>
<dbReference type="InterPro" id="IPR002925">
    <property type="entry name" value="Dienelactn_hydro"/>
</dbReference>
<reference evidence="2" key="1">
    <citation type="submission" date="2022-10" db="EMBL/GenBank/DDBJ databases">
        <title>Rhodococcus sp.75.</title>
        <authorList>
            <person name="Sun M."/>
        </authorList>
    </citation>
    <scope>NUCLEOTIDE SEQUENCE</scope>
    <source>
        <strain evidence="2">75</strain>
    </source>
</reference>
<protein>
    <submittedName>
        <fullName evidence="2">Dienelactone hydrolase family protein</fullName>
    </submittedName>
</protein>
<dbReference type="SUPFAM" id="SSF53474">
    <property type="entry name" value="alpha/beta-Hydrolases"/>
    <property type="match status" value="1"/>
</dbReference>
<dbReference type="RefSeq" id="WP_265382682.1">
    <property type="nucleotide sequence ID" value="NZ_CP110615.1"/>
</dbReference>
<proteinExistence type="predicted"/>
<gene>
    <name evidence="2" type="ORF">RHODO2019_15830</name>
</gene>
<dbReference type="Pfam" id="PF01738">
    <property type="entry name" value="DLH"/>
    <property type="match status" value="1"/>
</dbReference>
<dbReference type="InterPro" id="IPR029058">
    <property type="entry name" value="AB_hydrolase_fold"/>
</dbReference>
<keyword evidence="2" id="KW-0378">Hydrolase</keyword>
<evidence type="ECO:0000313" key="2">
    <source>
        <dbReference type="EMBL" id="UZJ24575.1"/>
    </source>
</evidence>
<keyword evidence="3" id="KW-1185">Reference proteome</keyword>